<dbReference type="SUPFAM" id="SSF55729">
    <property type="entry name" value="Acyl-CoA N-acyltransferases (Nat)"/>
    <property type="match status" value="1"/>
</dbReference>
<dbReference type="PANTHER" id="PTHR43800">
    <property type="entry name" value="PEPTIDYL-LYSINE N-ACETYLTRANSFERASE YJAB"/>
    <property type="match status" value="1"/>
</dbReference>
<organism evidence="4 5">
    <name type="scientific">Candidatus Obscuribacter phosphatis</name>
    <dbReference type="NCBI Taxonomy" id="1906157"/>
    <lineage>
        <taxon>Bacteria</taxon>
        <taxon>Bacillati</taxon>
        <taxon>Candidatus Melainabacteria</taxon>
        <taxon>Candidatus Obscuribacterales</taxon>
        <taxon>Candidatus Obscuribacteraceae</taxon>
        <taxon>Candidatus Obscuribacter</taxon>
    </lineage>
</organism>
<dbReference type="AlphaFoldDB" id="A0A8J7P943"/>
<dbReference type="InterPro" id="IPR000182">
    <property type="entry name" value="GNAT_dom"/>
</dbReference>
<reference evidence="4" key="1">
    <citation type="submission" date="2021-02" db="EMBL/GenBank/DDBJ databases">
        <title>Genome-Resolved Metagenomics of a Microbial Community Performing Photosynthetic Biological Nutrient Removal.</title>
        <authorList>
            <person name="Mcdaniel E.A."/>
        </authorList>
    </citation>
    <scope>NUCLEOTIDE SEQUENCE</scope>
    <source>
        <strain evidence="4">UWPOB_OBS1</strain>
    </source>
</reference>
<protein>
    <submittedName>
        <fullName evidence="4">GNAT family N-acetyltransferase</fullName>
    </submittedName>
</protein>
<comment type="caution">
    <text evidence="4">The sequence shown here is derived from an EMBL/GenBank/DDBJ whole genome shotgun (WGS) entry which is preliminary data.</text>
</comment>
<name>A0A8J7P943_9BACT</name>
<dbReference type="Pfam" id="PF00583">
    <property type="entry name" value="Acetyltransf_1"/>
    <property type="match status" value="1"/>
</dbReference>
<dbReference type="CDD" id="cd04301">
    <property type="entry name" value="NAT_SF"/>
    <property type="match status" value="1"/>
</dbReference>
<evidence type="ECO:0000313" key="5">
    <source>
        <dbReference type="Proteomes" id="UP000664277"/>
    </source>
</evidence>
<dbReference type="Gene3D" id="3.40.630.30">
    <property type="match status" value="1"/>
</dbReference>
<dbReference type="Proteomes" id="UP000664277">
    <property type="component" value="Unassembled WGS sequence"/>
</dbReference>
<dbReference type="PROSITE" id="PS51186">
    <property type="entry name" value="GNAT"/>
    <property type="match status" value="1"/>
</dbReference>
<evidence type="ECO:0000313" key="4">
    <source>
        <dbReference type="EMBL" id="MBN8661714.1"/>
    </source>
</evidence>
<gene>
    <name evidence="4" type="ORF">J0M35_15215</name>
</gene>
<keyword evidence="2" id="KW-0012">Acyltransferase</keyword>
<dbReference type="InterPro" id="IPR016181">
    <property type="entry name" value="Acyl_CoA_acyltransferase"/>
</dbReference>
<accession>A0A8J7P943</accession>
<evidence type="ECO:0000256" key="1">
    <source>
        <dbReference type="ARBA" id="ARBA00022679"/>
    </source>
</evidence>
<proteinExistence type="predicted"/>
<evidence type="ECO:0000256" key="2">
    <source>
        <dbReference type="ARBA" id="ARBA00023315"/>
    </source>
</evidence>
<evidence type="ECO:0000259" key="3">
    <source>
        <dbReference type="PROSITE" id="PS51186"/>
    </source>
</evidence>
<keyword evidence="1" id="KW-0808">Transferase</keyword>
<sequence length="182" mass="20083">MSVAEYQIKQASQVPTAVLSGSIQDLLRDIEVASAKRFSGLGLIAEEKLSDHIPQERVVEMIEANRMLVACDAKGVPVGFAALSLWSYGCLLEELDVLPEHGGKGLGRALVMAAIEWAKVNRQPAIFLSTFADVPWNRPFYSRLGFQIVPESELNVDMMQLRSNEIAAGLPVDRRVFMRLAL</sequence>
<feature type="domain" description="N-acetyltransferase" evidence="3">
    <location>
        <begin position="25"/>
        <end position="173"/>
    </location>
</feature>
<dbReference type="GO" id="GO:0016747">
    <property type="term" value="F:acyltransferase activity, transferring groups other than amino-acyl groups"/>
    <property type="evidence" value="ECO:0007669"/>
    <property type="project" value="InterPro"/>
</dbReference>
<dbReference type="PANTHER" id="PTHR43800:SF1">
    <property type="entry name" value="PEPTIDYL-LYSINE N-ACETYLTRANSFERASE YJAB"/>
    <property type="match status" value="1"/>
</dbReference>
<dbReference type="EMBL" id="JAFLCK010000024">
    <property type="protein sequence ID" value="MBN8661714.1"/>
    <property type="molecule type" value="Genomic_DNA"/>
</dbReference>